<sequence>MPADLEPLLNVLRQMATRWPCAQRYTDIIQLILDTKNNPDGPTGMDIFNDTRRTSYGLQSLLGTLIVPRTQESFPNSFNFLDMALPDFGDFSTSRMDFFGPENDGDWLC</sequence>
<dbReference type="Proteomes" id="UP000054342">
    <property type="component" value="Unassembled WGS sequence"/>
</dbReference>
<dbReference type="OrthoDB" id="4456959at2759"/>
<dbReference type="GeneID" id="25325522"/>
<dbReference type="RefSeq" id="XP_013319723.1">
    <property type="nucleotide sequence ID" value="XM_013464269.1"/>
</dbReference>
<accession>A0A0D2FG98</accession>
<evidence type="ECO:0000313" key="2">
    <source>
        <dbReference type="Proteomes" id="UP000054342"/>
    </source>
</evidence>
<proteinExistence type="predicted"/>
<reference evidence="1 2" key="1">
    <citation type="submission" date="2015-01" db="EMBL/GenBank/DDBJ databases">
        <title>The Genome Sequence of Exophiala xenobiotica CBS118157.</title>
        <authorList>
            <consortium name="The Broad Institute Genomics Platform"/>
            <person name="Cuomo C."/>
            <person name="de Hoog S."/>
            <person name="Gorbushina A."/>
            <person name="Stielow B."/>
            <person name="Teixiera M."/>
            <person name="Abouelleil A."/>
            <person name="Chapman S.B."/>
            <person name="Priest M."/>
            <person name="Young S.K."/>
            <person name="Wortman J."/>
            <person name="Nusbaum C."/>
            <person name="Birren B."/>
        </authorList>
    </citation>
    <scope>NUCLEOTIDE SEQUENCE [LARGE SCALE GENOMIC DNA]</scope>
    <source>
        <strain evidence="1 2">CBS 118157</strain>
    </source>
</reference>
<dbReference type="EMBL" id="KN847318">
    <property type="protein sequence ID" value="KIW59139.1"/>
    <property type="molecule type" value="Genomic_DNA"/>
</dbReference>
<organism evidence="1 2">
    <name type="scientific">Exophiala xenobiotica</name>
    <dbReference type="NCBI Taxonomy" id="348802"/>
    <lineage>
        <taxon>Eukaryota</taxon>
        <taxon>Fungi</taxon>
        <taxon>Dikarya</taxon>
        <taxon>Ascomycota</taxon>
        <taxon>Pezizomycotina</taxon>
        <taxon>Eurotiomycetes</taxon>
        <taxon>Chaetothyriomycetidae</taxon>
        <taxon>Chaetothyriales</taxon>
        <taxon>Herpotrichiellaceae</taxon>
        <taxon>Exophiala</taxon>
    </lineage>
</organism>
<dbReference type="AlphaFoldDB" id="A0A0D2FG98"/>
<dbReference type="HOGENOM" id="CLU_2183974_0_0_1"/>
<name>A0A0D2FG98_9EURO</name>
<gene>
    <name evidence="1" type="ORF">PV05_03614</name>
</gene>
<protein>
    <submittedName>
        <fullName evidence="1">Uncharacterized protein</fullName>
    </submittedName>
</protein>
<evidence type="ECO:0000313" key="1">
    <source>
        <dbReference type="EMBL" id="KIW59139.1"/>
    </source>
</evidence>
<keyword evidence="2" id="KW-1185">Reference proteome</keyword>